<gene>
    <name evidence="2" type="primary">ltrA</name>
    <name evidence="2" type="ORF">SLUN_00525</name>
</gene>
<dbReference type="PANTHER" id="PTHR34047">
    <property type="entry name" value="NUCLEAR INTRON MATURASE 1, MITOCHONDRIAL-RELATED"/>
    <property type="match status" value="1"/>
</dbReference>
<organism evidence="2 3">
    <name type="scientific">Streptomyces lunaelactis</name>
    <dbReference type="NCBI Taxonomy" id="1535768"/>
    <lineage>
        <taxon>Bacteria</taxon>
        <taxon>Bacillati</taxon>
        <taxon>Actinomycetota</taxon>
        <taxon>Actinomycetes</taxon>
        <taxon>Kitasatosporales</taxon>
        <taxon>Streptomycetaceae</taxon>
        <taxon>Streptomyces</taxon>
    </lineage>
</organism>
<name>A0A2R4SVU8_9ACTN</name>
<accession>A0A2R4SVU8</accession>
<dbReference type="NCBIfam" id="TIGR04416">
    <property type="entry name" value="group_II_RT_mat"/>
    <property type="match status" value="1"/>
</dbReference>
<dbReference type="RefSeq" id="WP_108146667.1">
    <property type="nucleotide sequence ID" value="NZ_CP026304.1"/>
</dbReference>
<evidence type="ECO:0000313" key="2">
    <source>
        <dbReference type="EMBL" id="AVZ70972.1"/>
    </source>
</evidence>
<sequence>MSGPKPFEISKHVVWEAYLRVKANRGAAGVDGESIEQFEADLQGNLYKLWNRMSSGSYFPPPVRMVEIPKPGGAGKVRVLEVPTVADRIAQTAAAMVLEPEVEPLFHPDSYGYRPRRSALDAVAVCRERCWRTDWTVDIDIQGFFDNLDHDLVLKAVAHHTDQRWILLYAERWLKAPLQHRSGELAARDRGSPQGSAISPLLANLFMHYAFDTWMDRVLPGVRFERYCDDMVVHCRTEAEAHQVRRAIGRRLAECGDLRLHPDKTRIVYCKDGKRRGSYEHVSFTFLGYTFRSRKVRSKTGSYFFGFNPAISDEAAKRIRVRIRRWRLHQRSGSSLADLAREINPIVRGWISYYGRFYPSALVPSLKGIDQYLMRWATQKYKRLRRRRSRAWQGLEKTARLYPGLFAHWKILRPRTTG</sequence>
<dbReference type="InterPro" id="IPR013597">
    <property type="entry name" value="Mat_intron_G2"/>
</dbReference>
<dbReference type="CDD" id="cd01651">
    <property type="entry name" value="RT_G2_intron"/>
    <property type="match status" value="1"/>
</dbReference>
<dbReference type="Pfam" id="PF08388">
    <property type="entry name" value="GIIM"/>
    <property type="match status" value="1"/>
</dbReference>
<dbReference type="InterPro" id="IPR000477">
    <property type="entry name" value="RT_dom"/>
</dbReference>
<dbReference type="GeneID" id="55653783"/>
<keyword evidence="2" id="KW-0695">RNA-directed DNA polymerase</keyword>
<dbReference type="SUPFAM" id="SSF56672">
    <property type="entry name" value="DNA/RNA polymerases"/>
    <property type="match status" value="1"/>
</dbReference>
<dbReference type="KEGG" id="slk:SLUN_00525"/>
<dbReference type="AlphaFoldDB" id="A0A2R4SVU8"/>
<dbReference type="GO" id="GO:0003964">
    <property type="term" value="F:RNA-directed DNA polymerase activity"/>
    <property type="evidence" value="ECO:0007669"/>
    <property type="project" value="UniProtKB-KW"/>
</dbReference>
<dbReference type="PANTHER" id="PTHR34047:SF3">
    <property type="entry name" value="BLR2052 PROTEIN"/>
    <property type="match status" value="1"/>
</dbReference>
<dbReference type="Proteomes" id="UP000244201">
    <property type="component" value="Chromosome"/>
</dbReference>
<protein>
    <submittedName>
        <fullName evidence="2">Group II intron reverse transcriptase/maturase</fullName>
    </submittedName>
</protein>
<evidence type="ECO:0000259" key="1">
    <source>
        <dbReference type="PROSITE" id="PS50878"/>
    </source>
</evidence>
<feature type="domain" description="Reverse transcriptase" evidence="1">
    <location>
        <begin position="49"/>
        <end position="291"/>
    </location>
</feature>
<dbReference type="InterPro" id="IPR051083">
    <property type="entry name" value="GrpII_Intron_Splice-Mob/Def"/>
</dbReference>
<keyword evidence="2" id="KW-0548">Nucleotidyltransferase</keyword>
<dbReference type="InterPro" id="IPR043502">
    <property type="entry name" value="DNA/RNA_pol_sf"/>
</dbReference>
<proteinExistence type="predicted"/>
<evidence type="ECO:0000313" key="3">
    <source>
        <dbReference type="Proteomes" id="UP000244201"/>
    </source>
</evidence>
<dbReference type="Pfam" id="PF00078">
    <property type="entry name" value="RVT_1"/>
    <property type="match status" value="1"/>
</dbReference>
<keyword evidence="2" id="KW-0808">Transferase</keyword>
<dbReference type="OrthoDB" id="1550386at2"/>
<keyword evidence="3" id="KW-1185">Reference proteome</keyword>
<dbReference type="EMBL" id="CP026304">
    <property type="protein sequence ID" value="AVZ70972.1"/>
    <property type="molecule type" value="Genomic_DNA"/>
</dbReference>
<dbReference type="PROSITE" id="PS50878">
    <property type="entry name" value="RT_POL"/>
    <property type="match status" value="1"/>
</dbReference>
<reference evidence="2 3" key="1">
    <citation type="submission" date="2018-01" db="EMBL/GenBank/DDBJ databases">
        <title>Complete genome sequence of Streptomyces lunaelactis MM109T, a Ferroverdin A producer isolated from cave moonmilk deposits.</title>
        <authorList>
            <person name="Naome A."/>
            <person name="Martinet L."/>
            <person name="Maciejewska M."/>
            <person name="Anderssen S."/>
            <person name="Adam D."/>
            <person name="Tenconi E."/>
            <person name="Deflandre B."/>
            <person name="Arguelles-Arias A."/>
            <person name="Calusinska M."/>
            <person name="Copieters W."/>
            <person name="Karim L."/>
            <person name="Hanikenne M."/>
            <person name="Baurain D."/>
            <person name="van Wezel G."/>
            <person name="Smargiasso N."/>
            <person name="de Pauw E."/>
            <person name="Delfosse P."/>
            <person name="Rigali S."/>
        </authorList>
    </citation>
    <scope>NUCLEOTIDE SEQUENCE [LARGE SCALE GENOMIC DNA]</scope>
    <source>
        <strain evidence="2 3">MM109</strain>
    </source>
</reference>
<dbReference type="InterPro" id="IPR030931">
    <property type="entry name" value="Group_II_RT_mat"/>
</dbReference>